<name>A0AAD5QSX9_PARTN</name>
<organism evidence="2 3">
    <name type="scientific">Parelaphostrongylus tenuis</name>
    <name type="common">Meningeal worm</name>
    <dbReference type="NCBI Taxonomy" id="148309"/>
    <lineage>
        <taxon>Eukaryota</taxon>
        <taxon>Metazoa</taxon>
        <taxon>Ecdysozoa</taxon>
        <taxon>Nematoda</taxon>
        <taxon>Chromadorea</taxon>
        <taxon>Rhabditida</taxon>
        <taxon>Rhabditina</taxon>
        <taxon>Rhabditomorpha</taxon>
        <taxon>Strongyloidea</taxon>
        <taxon>Metastrongylidae</taxon>
        <taxon>Parelaphostrongylus</taxon>
    </lineage>
</organism>
<comment type="caution">
    <text evidence="2">The sequence shown here is derived from an EMBL/GenBank/DDBJ whole genome shotgun (WGS) entry which is preliminary data.</text>
</comment>
<evidence type="ECO:0000259" key="1">
    <source>
        <dbReference type="Pfam" id="PF01683"/>
    </source>
</evidence>
<accession>A0AAD5QSX9</accession>
<dbReference type="EMBL" id="JAHQIW010003251">
    <property type="protein sequence ID" value="KAJ1357851.1"/>
    <property type="molecule type" value="Genomic_DNA"/>
</dbReference>
<feature type="domain" description="EB" evidence="1">
    <location>
        <begin position="153"/>
        <end position="190"/>
    </location>
</feature>
<evidence type="ECO:0000313" key="2">
    <source>
        <dbReference type="EMBL" id="KAJ1357851.1"/>
    </source>
</evidence>
<sequence length="225" mass="24215">MEPLCPTHSNAICQCSPNNICPIGAVCIMGTCCSKSLELYSQIPGSKCQASTQCNGYSTSYSQCAQGICSCVNGATSNGASCIQMRPQILKMARNGCDQYGSPCTVFLSTARRKPIVAPVGNSTEKPLFFNVVSDRRCVANITNLDFDPDNTCLPNEKCVNGECKTKLWPGEYGCNTDEECASLSQCPHGFHESGAYCVHDDEDVFWTDGDAQDRLKALLNAGDC</sequence>
<keyword evidence="3" id="KW-1185">Reference proteome</keyword>
<dbReference type="Proteomes" id="UP001196413">
    <property type="component" value="Unassembled WGS sequence"/>
</dbReference>
<evidence type="ECO:0000313" key="3">
    <source>
        <dbReference type="Proteomes" id="UP001196413"/>
    </source>
</evidence>
<dbReference type="InterPro" id="IPR006149">
    <property type="entry name" value="EB_dom"/>
</dbReference>
<dbReference type="Pfam" id="PF01683">
    <property type="entry name" value="EB"/>
    <property type="match status" value="2"/>
</dbReference>
<reference evidence="2" key="1">
    <citation type="submission" date="2021-06" db="EMBL/GenBank/DDBJ databases">
        <title>Parelaphostrongylus tenuis whole genome reference sequence.</title>
        <authorList>
            <person name="Garwood T.J."/>
            <person name="Larsen P.A."/>
            <person name="Fountain-Jones N.M."/>
            <person name="Garbe J.R."/>
            <person name="Macchietto M.G."/>
            <person name="Kania S.A."/>
            <person name="Gerhold R.W."/>
            <person name="Richards J.E."/>
            <person name="Wolf T.M."/>
        </authorList>
    </citation>
    <scope>NUCLEOTIDE SEQUENCE</scope>
    <source>
        <strain evidence="2">MNPRO001-30</strain>
        <tissue evidence="2">Meninges</tissue>
    </source>
</reference>
<proteinExistence type="predicted"/>
<protein>
    <recommendedName>
        <fullName evidence="1">EB domain-containing protein</fullName>
    </recommendedName>
</protein>
<feature type="domain" description="EB" evidence="1">
    <location>
        <begin position="21"/>
        <end position="82"/>
    </location>
</feature>
<dbReference type="AlphaFoldDB" id="A0AAD5QSX9"/>
<gene>
    <name evidence="2" type="ORF">KIN20_016108</name>
</gene>